<keyword evidence="1" id="KW-0378">Hydrolase</keyword>
<organism evidence="1 2">
    <name type="scientific">Aerococcus urinaeequi</name>
    <dbReference type="NCBI Taxonomy" id="51665"/>
    <lineage>
        <taxon>Bacteria</taxon>
        <taxon>Bacillati</taxon>
        <taxon>Bacillota</taxon>
        <taxon>Bacilli</taxon>
        <taxon>Lactobacillales</taxon>
        <taxon>Aerococcaceae</taxon>
        <taxon>Aerococcus</taxon>
    </lineage>
</organism>
<reference evidence="1 2" key="1">
    <citation type="submission" date="2020-10" db="EMBL/GenBank/DDBJ databases">
        <title>Plasmid carrying two tetracycline resistance determinant.</title>
        <authorList>
            <person name="Yang Q."/>
        </authorList>
    </citation>
    <scope>NUCLEOTIDE SEQUENCE [LARGE SCALE GENOMIC DNA]</scope>
    <source>
        <strain evidence="1 2">T43</strain>
    </source>
</reference>
<dbReference type="GO" id="GO:0009307">
    <property type="term" value="P:DNA restriction-modification system"/>
    <property type="evidence" value="ECO:0007669"/>
    <property type="project" value="InterPro"/>
</dbReference>
<accession>A0A7M1KV01</accession>
<gene>
    <name evidence="1" type="ORF">IMX20_00605</name>
</gene>
<keyword evidence="1" id="KW-0255">Endonuclease</keyword>
<sequence length="373" mass="42780">MDKKNNKIHIVNEEDEEVRFLDEHDKLVVNNDKITVVDKFSKTNLEEHGDVDQKINDIEDKEEIDDIQLIDESDSSDLIDAAKNLNKSENDVKNIIFEEFSRLIETIEKDFIKNYKRKRYNFLLSQFDELVTATMVFVSSFESKSGNAIERVAERVARLKFGEENVPSIINPRGIKHNIDPYSVEGQIIVTDINLDDGKLKGEISTFRASNVAKGKGKNRVKSGVNQESIKTLLQVGQDFKQINEVYTKPVDLAFFDGENWNLLELKAGGQLDSSNAPSNVEKLLSIYTGVNYENTKIYFATLYNKDGEGNTWSGSPKKHMAYPEMFLIGKNLWDKILPNDISFEKFTELYQIAMEEIDLNERIKEMIRKGIE</sequence>
<dbReference type="GO" id="GO:0003677">
    <property type="term" value="F:DNA binding"/>
    <property type="evidence" value="ECO:0007669"/>
    <property type="project" value="InterPro"/>
</dbReference>
<dbReference type="Proteomes" id="UP000595091">
    <property type="component" value="Chromosome"/>
</dbReference>
<dbReference type="EMBL" id="CP063065">
    <property type="protein sequence ID" value="QOQ80014.1"/>
    <property type="molecule type" value="Genomic_DNA"/>
</dbReference>
<name>A0A7M1KV01_9LACT</name>
<dbReference type="AlphaFoldDB" id="A0A7M1KV01"/>
<evidence type="ECO:0000313" key="1">
    <source>
        <dbReference type="EMBL" id="QOQ80014.1"/>
    </source>
</evidence>
<evidence type="ECO:0000313" key="2">
    <source>
        <dbReference type="Proteomes" id="UP000595091"/>
    </source>
</evidence>
<protein>
    <submittedName>
        <fullName evidence="1">TdeIII family type II restriction endonuclease</fullName>
    </submittedName>
</protein>
<dbReference type="GO" id="GO:0009036">
    <property type="term" value="F:type II site-specific deoxyribonuclease activity"/>
    <property type="evidence" value="ECO:0007669"/>
    <property type="project" value="InterPro"/>
</dbReference>
<keyword evidence="1" id="KW-0540">Nuclease</keyword>
<proteinExistence type="predicted"/>